<dbReference type="Gene3D" id="3.40.50.1000">
    <property type="entry name" value="HAD superfamily/HAD-like"/>
    <property type="match status" value="1"/>
</dbReference>
<dbReference type="InterPro" id="IPR011951">
    <property type="entry name" value="HAD-SF_hydro_IA_YjjG/PynA"/>
</dbReference>
<dbReference type="EMBL" id="JADIMR010000099">
    <property type="protein sequence ID" value="MBO8447406.1"/>
    <property type="molecule type" value="Genomic_DNA"/>
</dbReference>
<dbReference type="PRINTS" id="PR00413">
    <property type="entry name" value="HADHALOGNASE"/>
</dbReference>
<dbReference type="Gene3D" id="1.10.150.240">
    <property type="entry name" value="Putative phosphatase, domain 2"/>
    <property type="match status" value="1"/>
</dbReference>
<dbReference type="InterPro" id="IPR036412">
    <property type="entry name" value="HAD-like_sf"/>
</dbReference>
<dbReference type="InterPro" id="IPR006439">
    <property type="entry name" value="HAD-SF_hydro_IA"/>
</dbReference>
<dbReference type="InterPro" id="IPR023214">
    <property type="entry name" value="HAD_sf"/>
</dbReference>
<comment type="caution">
    <text evidence="1">The sequence shown here is derived from an EMBL/GenBank/DDBJ whole genome shotgun (WGS) entry which is preliminary data.</text>
</comment>
<dbReference type="SFLD" id="SFLDG01129">
    <property type="entry name" value="C1.5:_HAD__Beta-PGM__Phosphata"/>
    <property type="match status" value="1"/>
</dbReference>
<evidence type="ECO:0000313" key="2">
    <source>
        <dbReference type="Proteomes" id="UP000823637"/>
    </source>
</evidence>
<dbReference type="PANTHER" id="PTHR47478:SF1">
    <property type="entry name" value="PYRIMIDINE 5'-NUCLEOTIDASE YJJG"/>
    <property type="match status" value="1"/>
</dbReference>
<dbReference type="InterPro" id="IPR052550">
    <property type="entry name" value="Pyrimidine_5'-ntase_YjjG"/>
</dbReference>
<name>A0A9D9HDD4_9BACT</name>
<protein>
    <submittedName>
        <fullName evidence="1">Noncanonical pyrimidine nucleotidase, YjjG family</fullName>
    </submittedName>
</protein>
<dbReference type="AlphaFoldDB" id="A0A9D9HDD4"/>
<dbReference type="SFLD" id="SFLDS00003">
    <property type="entry name" value="Haloacid_Dehalogenase"/>
    <property type="match status" value="1"/>
</dbReference>
<gene>
    <name evidence="1" type="ORF">IAC32_06650</name>
</gene>
<reference evidence="1" key="1">
    <citation type="submission" date="2020-10" db="EMBL/GenBank/DDBJ databases">
        <authorList>
            <person name="Gilroy R."/>
        </authorList>
    </citation>
    <scope>NUCLEOTIDE SEQUENCE</scope>
    <source>
        <strain evidence="1">D3-1215</strain>
    </source>
</reference>
<dbReference type="InterPro" id="IPR023198">
    <property type="entry name" value="PGP-like_dom2"/>
</dbReference>
<dbReference type="SUPFAM" id="SSF56784">
    <property type="entry name" value="HAD-like"/>
    <property type="match status" value="1"/>
</dbReference>
<dbReference type="PANTHER" id="PTHR47478">
    <property type="match status" value="1"/>
</dbReference>
<dbReference type="NCBIfam" id="TIGR02254">
    <property type="entry name" value="YjjG_YfnB"/>
    <property type="match status" value="1"/>
</dbReference>
<evidence type="ECO:0000313" key="1">
    <source>
        <dbReference type="EMBL" id="MBO8447406.1"/>
    </source>
</evidence>
<sequence>MKKTYKWLFFDLDATIWNFHENSRTTLRFLFDRYKLSCFFNSFDEFYGLYSERNDYLWSLYAQGKIRREDLEAERFAYPFLQKSLNLPMVAEAMREEYLPVLAKQTVLEDGAVEILDYLVSSGYILYVISNGFREVQYEKLANSGLDGYFESVYLSEEIGAAKPSPLFFEAAIGNSGAGKTRSLVIGDNFSTDVAGARNSGIDQVFYNPQRKPAGDFVPTYEISSLRELRGIL</sequence>
<dbReference type="GO" id="GO:0008253">
    <property type="term" value="F:5'-nucleotidase activity"/>
    <property type="evidence" value="ECO:0007669"/>
    <property type="project" value="InterPro"/>
</dbReference>
<dbReference type="Pfam" id="PF00702">
    <property type="entry name" value="Hydrolase"/>
    <property type="match status" value="1"/>
</dbReference>
<reference evidence="1" key="2">
    <citation type="journal article" date="2021" name="PeerJ">
        <title>Extensive microbial diversity within the chicken gut microbiome revealed by metagenomics and culture.</title>
        <authorList>
            <person name="Gilroy R."/>
            <person name="Ravi A."/>
            <person name="Getino M."/>
            <person name="Pursley I."/>
            <person name="Horton D.L."/>
            <person name="Alikhan N.F."/>
            <person name="Baker D."/>
            <person name="Gharbi K."/>
            <person name="Hall N."/>
            <person name="Watson M."/>
            <person name="Adriaenssens E.M."/>
            <person name="Foster-Nyarko E."/>
            <person name="Jarju S."/>
            <person name="Secka A."/>
            <person name="Antonio M."/>
            <person name="Oren A."/>
            <person name="Chaudhuri R.R."/>
            <person name="La Ragione R."/>
            <person name="Hildebrand F."/>
            <person name="Pallen M.J."/>
        </authorList>
    </citation>
    <scope>NUCLEOTIDE SEQUENCE</scope>
    <source>
        <strain evidence="1">D3-1215</strain>
    </source>
</reference>
<proteinExistence type="predicted"/>
<accession>A0A9D9HDD4</accession>
<dbReference type="NCBIfam" id="TIGR01549">
    <property type="entry name" value="HAD-SF-IA-v1"/>
    <property type="match status" value="1"/>
</dbReference>
<organism evidence="1 2">
    <name type="scientific">Candidatus Enterocola intestinipullorum</name>
    <dbReference type="NCBI Taxonomy" id="2840783"/>
    <lineage>
        <taxon>Bacteria</taxon>
        <taxon>Pseudomonadati</taxon>
        <taxon>Bacteroidota</taxon>
        <taxon>Bacteroidia</taxon>
        <taxon>Bacteroidales</taxon>
        <taxon>Candidatus Enterocola</taxon>
    </lineage>
</organism>
<dbReference type="Proteomes" id="UP000823637">
    <property type="component" value="Unassembled WGS sequence"/>
</dbReference>